<proteinExistence type="predicted"/>
<accession>A0ACC0V3F0</accession>
<name>A0ACC0V3F0_9HYPO</name>
<dbReference type="EMBL" id="CM047943">
    <property type="protein sequence ID" value="KAI9900914.1"/>
    <property type="molecule type" value="Genomic_DNA"/>
</dbReference>
<sequence length="617" mass="69023">MVVQNGQLPSQGQHHHPFSNFNGGSHINNNQHSQHSQNGNQQHHSHLASRPKEQRSYETPHLSMAESWSLLLTRLKDSTALIKKRYDERAEIEKQIGARVDEWCNGVFLQELVRLEQLTSEFEMQLAITKTLSAPDSSSSSAAASSSSSEMAQFFLAPWQMEERYRSLIQLQSFVGTFYERASPAYDQSRTVWWFDPSYHRSNGLNYDRYGASDVKITEANLLRALGLGDERLPLRLLLTSSGVAAFTVLQQFVMSKVVTAGDTIVISPYLYFECFDQLRLLNHVNVVNADSFSAEDIVAAAEKHNAKAVYLDPMANTVGLETTDVRRLSQLVANRDGWSDRFLVIDGTLISGGMPVFDWFSGPRHPKVLYYESAHKYIQMGMDIVMCGLLVYDEAFHDTIGLIRQVTGTTLYSRQANVLPPIDFQIHQSRMQRLTANAEKLYHLLEKQQNNNASSSSVNGGPSAVFNFPVGWRRLGWSHGGNVVTIRFLGGEHANKRPALDDFTSLVLRAAEEENVGMTKGGGLGFSVTRIWPSTPFIHDEDPYIRISVGVDPDEVEPVARAIIKALERHHRSSTSGLAHWKLKENGVIGNGAAVGGGRVENRIVKSNGYHFENYQ</sequence>
<evidence type="ECO:0000313" key="1">
    <source>
        <dbReference type="EMBL" id="KAI9900914.1"/>
    </source>
</evidence>
<comment type="caution">
    <text evidence="1">The sequence shown here is derived from an EMBL/GenBank/DDBJ whole genome shotgun (WGS) entry which is preliminary data.</text>
</comment>
<evidence type="ECO:0000313" key="2">
    <source>
        <dbReference type="Proteomes" id="UP001163324"/>
    </source>
</evidence>
<protein>
    <submittedName>
        <fullName evidence="1">Uncharacterized protein</fullName>
    </submittedName>
</protein>
<reference evidence="1" key="1">
    <citation type="submission" date="2022-10" db="EMBL/GenBank/DDBJ databases">
        <title>Complete Genome of Trichothecium roseum strain YXFP-22015, a Plant Pathogen Isolated from Citrus.</title>
        <authorList>
            <person name="Wang Y."/>
            <person name="Zhu L."/>
        </authorList>
    </citation>
    <scope>NUCLEOTIDE SEQUENCE</scope>
    <source>
        <strain evidence="1">YXFP-22015</strain>
    </source>
</reference>
<gene>
    <name evidence="1" type="ORF">N3K66_005176</name>
</gene>
<organism evidence="1 2">
    <name type="scientific">Trichothecium roseum</name>
    <dbReference type="NCBI Taxonomy" id="47278"/>
    <lineage>
        <taxon>Eukaryota</taxon>
        <taxon>Fungi</taxon>
        <taxon>Dikarya</taxon>
        <taxon>Ascomycota</taxon>
        <taxon>Pezizomycotina</taxon>
        <taxon>Sordariomycetes</taxon>
        <taxon>Hypocreomycetidae</taxon>
        <taxon>Hypocreales</taxon>
        <taxon>Hypocreales incertae sedis</taxon>
        <taxon>Trichothecium</taxon>
    </lineage>
</organism>
<keyword evidence="2" id="KW-1185">Reference proteome</keyword>
<dbReference type="Proteomes" id="UP001163324">
    <property type="component" value="Chromosome 4"/>
</dbReference>